<dbReference type="OrthoDB" id="426136at2"/>
<dbReference type="Proteomes" id="UP000320055">
    <property type="component" value="Unassembled WGS sequence"/>
</dbReference>
<name>A0A563VYL2_9CYAN</name>
<dbReference type="RefSeq" id="WP_144866119.1">
    <property type="nucleotide sequence ID" value="NZ_LR213804.1"/>
</dbReference>
<organism evidence="1 2">
    <name type="scientific">Hyella patelloides LEGE 07179</name>
    <dbReference type="NCBI Taxonomy" id="945734"/>
    <lineage>
        <taxon>Bacteria</taxon>
        <taxon>Bacillati</taxon>
        <taxon>Cyanobacteriota</taxon>
        <taxon>Cyanophyceae</taxon>
        <taxon>Pleurocapsales</taxon>
        <taxon>Hyellaceae</taxon>
        <taxon>Hyella</taxon>
    </lineage>
</organism>
<proteinExistence type="predicted"/>
<evidence type="ECO:0000313" key="1">
    <source>
        <dbReference type="EMBL" id="VEP16353.1"/>
    </source>
</evidence>
<dbReference type="AlphaFoldDB" id="A0A563VYL2"/>
<keyword evidence="2" id="KW-1185">Reference proteome</keyword>
<reference evidence="1 2" key="1">
    <citation type="submission" date="2019-01" db="EMBL/GenBank/DDBJ databases">
        <authorList>
            <person name="Brito A."/>
        </authorList>
    </citation>
    <scope>NUCLEOTIDE SEQUENCE [LARGE SCALE GENOMIC DNA]</scope>
    <source>
        <strain evidence="1">1</strain>
    </source>
</reference>
<dbReference type="EMBL" id="CAACVJ010000379">
    <property type="protein sequence ID" value="VEP16353.1"/>
    <property type="molecule type" value="Genomic_DNA"/>
</dbReference>
<accession>A0A563VYL2</accession>
<protein>
    <submittedName>
        <fullName evidence="1">Uncharacterized protein</fullName>
    </submittedName>
</protein>
<sequence length="69" mass="8308">MKLISSIVNILQNIGRSLVVNHNEPHIEQKHDRHGNSYWQVYDFTTNKSYRFGSDRDVRAWIEERYHHA</sequence>
<gene>
    <name evidence="1" type="ORF">H1P_440011</name>
</gene>
<evidence type="ECO:0000313" key="2">
    <source>
        <dbReference type="Proteomes" id="UP000320055"/>
    </source>
</evidence>